<dbReference type="HOGENOM" id="CLU_083258_0_0_11"/>
<evidence type="ECO:0000313" key="4">
    <source>
        <dbReference type="Proteomes" id="UP000033566"/>
    </source>
</evidence>
<dbReference type="PATRIC" id="fig|161896.4.peg.818"/>
<dbReference type="OrthoDB" id="9789634at2"/>
<dbReference type="InterPro" id="IPR043519">
    <property type="entry name" value="NT_sf"/>
</dbReference>
<sequence>MNANEEQEPFLQRRPPYSKTQVNKQGSNWRDGRDFDEQPIDEFLAYSAIHIDELFAITRRMIATFDFGIAPIDGLTVRPDSGGYALTARVKTKSTLLEKLRRMRSIPLMNIQDVVGIRFDCDLTLSQQSEVANSFAETFRQQGAKRVDIKDLRDKPHSGYRAVHLHVYANAGRSEIQIRTALQSRWANIYEKAGDIYGRDIRYLHEGGEIPKNAEKMVQDLHRLSRIIERIEALSDEPRLKQRRMIKKLRKEANGILDSSNHTLELVAEANAAQGRRLR</sequence>
<reference evidence="3 4" key="1">
    <citation type="journal article" date="2015" name="Genome Announc.">
        <title>Complete Genome Sequence of Corynebacterium camporealensis DSM 44610, Isolated from the Milk of a Manchega Sheep with Subclinical Mastitis.</title>
        <authorList>
            <person name="Ruckert C."/>
            <person name="Albersmeier A."/>
            <person name="Winkler A."/>
            <person name="Tauch A."/>
        </authorList>
    </citation>
    <scope>NUCLEOTIDE SEQUENCE [LARGE SCALE GENOMIC DNA]</scope>
    <source>
        <strain evidence="3 4">DSM 44610</strain>
    </source>
</reference>
<feature type="domain" description="RelA/SpoT" evidence="2">
    <location>
        <begin position="88"/>
        <end position="201"/>
    </location>
</feature>
<dbReference type="RefSeq" id="WP_081961454.1">
    <property type="nucleotide sequence ID" value="NZ_CP011311.1"/>
</dbReference>
<dbReference type="Proteomes" id="UP000033566">
    <property type="component" value="Chromosome"/>
</dbReference>
<dbReference type="KEGG" id="ccj:UL81_04160"/>
<dbReference type="AlphaFoldDB" id="A0A0F6QVF2"/>
<dbReference type="SMART" id="SM00954">
    <property type="entry name" value="RelA_SpoT"/>
    <property type="match status" value="1"/>
</dbReference>
<dbReference type="SUPFAM" id="SSF81301">
    <property type="entry name" value="Nucleotidyltransferase"/>
    <property type="match status" value="1"/>
</dbReference>
<evidence type="ECO:0000259" key="2">
    <source>
        <dbReference type="SMART" id="SM00954"/>
    </source>
</evidence>
<dbReference type="Gene3D" id="3.30.460.10">
    <property type="entry name" value="Beta Polymerase, domain 2"/>
    <property type="match status" value="1"/>
</dbReference>
<protein>
    <submittedName>
        <fullName evidence="3">RelA/SpoT region protein</fullName>
    </submittedName>
</protein>
<dbReference type="EMBL" id="CP011311">
    <property type="protein sequence ID" value="AKE38807.1"/>
    <property type="molecule type" value="Genomic_DNA"/>
</dbReference>
<dbReference type="CDD" id="cd05399">
    <property type="entry name" value="NT_Rel-Spo_like"/>
    <property type="match status" value="1"/>
</dbReference>
<organism evidence="3 4">
    <name type="scientific">Corynebacterium camporealensis</name>
    <dbReference type="NCBI Taxonomy" id="161896"/>
    <lineage>
        <taxon>Bacteria</taxon>
        <taxon>Bacillati</taxon>
        <taxon>Actinomycetota</taxon>
        <taxon>Actinomycetes</taxon>
        <taxon>Mycobacteriales</taxon>
        <taxon>Corynebacteriaceae</taxon>
        <taxon>Corynebacterium</taxon>
    </lineage>
</organism>
<feature type="compositionally biased region" description="Polar residues" evidence="1">
    <location>
        <begin position="18"/>
        <end position="28"/>
    </location>
</feature>
<accession>A0A0F6QVF2</accession>
<evidence type="ECO:0000256" key="1">
    <source>
        <dbReference type="SAM" id="MobiDB-lite"/>
    </source>
</evidence>
<dbReference type="GO" id="GO:0015969">
    <property type="term" value="P:guanosine tetraphosphate metabolic process"/>
    <property type="evidence" value="ECO:0007669"/>
    <property type="project" value="InterPro"/>
</dbReference>
<evidence type="ECO:0000313" key="3">
    <source>
        <dbReference type="EMBL" id="AKE38807.1"/>
    </source>
</evidence>
<gene>
    <name evidence="3" type="ORF">UL81_04160</name>
</gene>
<feature type="region of interest" description="Disordered" evidence="1">
    <location>
        <begin position="1"/>
        <end position="34"/>
    </location>
</feature>
<dbReference type="Pfam" id="PF04607">
    <property type="entry name" value="RelA_SpoT"/>
    <property type="match status" value="1"/>
</dbReference>
<name>A0A0F6QVF2_9CORY</name>
<dbReference type="InterPro" id="IPR007685">
    <property type="entry name" value="RelA_SpoT"/>
</dbReference>
<keyword evidence="4" id="KW-1185">Reference proteome</keyword>
<proteinExistence type="predicted"/>